<gene>
    <name evidence="2" type="ORF">BO225_00315</name>
</gene>
<evidence type="ECO:0000313" key="2">
    <source>
        <dbReference type="EMBL" id="OLU47913.1"/>
    </source>
</evidence>
<sequence>MATQHPIWTLTKKIDTPQNISAVLDTNETALVSYKDGKDIFTLTNQRILLSDSQGLFGSEHTLYVFPVSKIEAYSLQQANLQKNTLTIDTWNDQYIFKLDHSIDPNELLKLLAQAMAR</sequence>
<evidence type="ECO:0000259" key="1">
    <source>
        <dbReference type="Pfam" id="PF08000"/>
    </source>
</evidence>
<proteinExistence type="predicted"/>
<dbReference type="Gene3D" id="2.30.29.50">
    <property type="entry name" value="Bacterial Pleckstrin homology domain"/>
    <property type="match status" value="1"/>
</dbReference>
<dbReference type="EMBL" id="MPKA01000021">
    <property type="protein sequence ID" value="OLU47913.1"/>
    <property type="molecule type" value="Genomic_DNA"/>
</dbReference>
<dbReference type="GeneID" id="78274399"/>
<feature type="domain" description="Bacterial Pleckstrin homology" evidence="1">
    <location>
        <begin position="14"/>
        <end position="114"/>
    </location>
</feature>
<evidence type="ECO:0000313" key="3">
    <source>
        <dbReference type="Proteomes" id="UP000186705"/>
    </source>
</evidence>
<dbReference type="RefSeq" id="WP_076340315.1">
    <property type="nucleotide sequence ID" value="NZ_CAJTMI010000007.1"/>
</dbReference>
<protein>
    <recommendedName>
        <fullName evidence="1">Bacterial Pleckstrin homology domain-containing protein</fullName>
    </recommendedName>
</protein>
<name>A0A1U7NQK3_9FIRM</name>
<dbReference type="AlphaFoldDB" id="A0A1U7NQK3"/>
<accession>A0A1U7NQK3</accession>
<dbReference type="STRING" id="1862672.BO225_00315"/>
<dbReference type="SUPFAM" id="SSF50729">
    <property type="entry name" value="PH domain-like"/>
    <property type="match status" value="1"/>
</dbReference>
<comment type="caution">
    <text evidence="2">The sequence shown here is derived from an EMBL/GenBank/DDBJ whole genome shotgun (WGS) entry which is preliminary data.</text>
</comment>
<dbReference type="OrthoDB" id="9803613at2"/>
<dbReference type="Pfam" id="PF08000">
    <property type="entry name" value="bPH_1"/>
    <property type="match status" value="1"/>
</dbReference>
<dbReference type="InterPro" id="IPR037063">
    <property type="entry name" value="PHb_sf"/>
</dbReference>
<organism evidence="2 3">
    <name type="scientific">Dubosiella newyorkensis</name>
    <dbReference type="NCBI Taxonomy" id="1862672"/>
    <lineage>
        <taxon>Bacteria</taxon>
        <taxon>Bacillati</taxon>
        <taxon>Bacillota</taxon>
        <taxon>Erysipelotrichia</taxon>
        <taxon>Erysipelotrichales</taxon>
        <taxon>Erysipelotrichaceae</taxon>
        <taxon>Dubosiella</taxon>
    </lineage>
</organism>
<reference evidence="2 3" key="1">
    <citation type="submission" date="2016-11" db="EMBL/GenBank/DDBJ databases">
        <title>Description of two novel members of the family Erysipelotrichaceae: Ileibacterium lipovorans gen. nov., sp. nov. and Dubosiella newyorkensis, gen. nov., sp. nov.</title>
        <authorList>
            <person name="Cox L.M."/>
            <person name="Sohn J."/>
            <person name="Tyrrell K.L."/>
            <person name="Citron D.M."/>
            <person name="Lawson P.A."/>
            <person name="Patel N.B."/>
            <person name="Iizumi T."/>
            <person name="Perez-Perez G.I."/>
            <person name="Goldstein E.J."/>
            <person name="Blaser M.J."/>
        </authorList>
    </citation>
    <scope>NUCLEOTIDE SEQUENCE [LARGE SCALE GENOMIC DNA]</scope>
    <source>
        <strain evidence="2 3">NYU-BL-A4</strain>
    </source>
</reference>
<dbReference type="Proteomes" id="UP000186705">
    <property type="component" value="Unassembled WGS sequence"/>
</dbReference>
<dbReference type="InterPro" id="IPR012544">
    <property type="entry name" value="PHb"/>
</dbReference>
<keyword evidence="3" id="KW-1185">Reference proteome</keyword>